<keyword evidence="1" id="KW-1133">Transmembrane helix</keyword>
<accession>A0A2A4HI26</accession>
<keyword evidence="1" id="KW-0812">Transmembrane</keyword>
<name>A0A2A4HI26_9GAMM</name>
<dbReference type="InterPro" id="IPR021676">
    <property type="entry name" value="DUF3262"/>
</dbReference>
<sequence>MSAESASAFQTAAGFDGTTIFLMLSGTGCVVAILWAMWTAMSAYKGWVNERVDDNTFVYACLRVVLLLIIFYWVFLPSG</sequence>
<dbReference type="NCBIfam" id="TIGR03758">
    <property type="entry name" value="conj_TIGR03758"/>
    <property type="match status" value="1"/>
</dbReference>
<organism evidence="2 3">
    <name type="scientific">Vreelandella nigrificans</name>
    <dbReference type="NCBI Taxonomy" id="2042704"/>
    <lineage>
        <taxon>Bacteria</taxon>
        <taxon>Pseudomonadati</taxon>
        <taxon>Pseudomonadota</taxon>
        <taxon>Gammaproteobacteria</taxon>
        <taxon>Oceanospirillales</taxon>
        <taxon>Halomonadaceae</taxon>
        <taxon>Vreelandella</taxon>
    </lineage>
</organism>
<dbReference type="RefSeq" id="WP_096654294.1">
    <property type="nucleotide sequence ID" value="NZ_NWUX01000024.1"/>
</dbReference>
<dbReference type="Pfam" id="PF11660">
    <property type="entry name" value="DUF3262"/>
    <property type="match status" value="1"/>
</dbReference>
<keyword evidence="1" id="KW-0472">Membrane</keyword>
<dbReference type="OrthoDB" id="6184156at2"/>
<dbReference type="EMBL" id="NWUX01000024">
    <property type="protein sequence ID" value="PCF94077.1"/>
    <property type="molecule type" value="Genomic_DNA"/>
</dbReference>
<evidence type="ECO:0000313" key="2">
    <source>
        <dbReference type="EMBL" id="PCF94077.1"/>
    </source>
</evidence>
<comment type="caution">
    <text evidence="2">The sequence shown here is derived from an EMBL/GenBank/DDBJ whole genome shotgun (WGS) entry which is preliminary data.</text>
</comment>
<protein>
    <submittedName>
        <fullName evidence="2">TIGR03758 family integrating conjugative element protein</fullName>
    </submittedName>
</protein>
<dbReference type="Proteomes" id="UP000218677">
    <property type="component" value="Unassembled WGS sequence"/>
</dbReference>
<evidence type="ECO:0000256" key="1">
    <source>
        <dbReference type="SAM" id="Phobius"/>
    </source>
</evidence>
<feature type="transmembrane region" description="Helical" evidence="1">
    <location>
        <begin position="20"/>
        <end position="44"/>
    </location>
</feature>
<evidence type="ECO:0000313" key="3">
    <source>
        <dbReference type="Proteomes" id="UP000218677"/>
    </source>
</evidence>
<gene>
    <name evidence="2" type="ORF">CPA45_19055</name>
</gene>
<keyword evidence="3" id="KW-1185">Reference proteome</keyword>
<feature type="transmembrane region" description="Helical" evidence="1">
    <location>
        <begin position="56"/>
        <end position="75"/>
    </location>
</feature>
<dbReference type="AlphaFoldDB" id="A0A2A4HI26"/>
<proteinExistence type="predicted"/>
<reference evidence="3" key="1">
    <citation type="submission" date="2017-09" db="EMBL/GenBank/DDBJ databases">
        <authorList>
            <person name="Cho G.-S."/>
            <person name="Oguntoyinbo F.A."/>
            <person name="Cnockaert M."/>
            <person name="Kabisch J."/>
            <person name="Neve H."/>
            <person name="Bockelmann W."/>
            <person name="Wenning M."/>
            <person name="Franz C.M."/>
            <person name="Vandamme P."/>
        </authorList>
    </citation>
    <scope>NUCLEOTIDE SEQUENCE [LARGE SCALE GENOMIC DNA]</scope>
    <source>
        <strain evidence="3">MBT G8648</strain>
    </source>
</reference>